<evidence type="ECO:0000313" key="1">
    <source>
        <dbReference type="EMBL" id="SHJ41758.1"/>
    </source>
</evidence>
<dbReference type="RefSeq" id="WP_073028123.1">
    <property type="nucleotide sequence ID" value="NZ_FQZS01000049.1"/>
</dbReference>
<accession>A0A1M6J4Y0</accession>
<dbReference type="AlphaFoldDB" id="A0A1M6J4Y0"/>
<gene>
    <name evidence="1" type="ORF">SAMN02745176_03509</name>
</gene>
<dbReference type="Proteomes" id="UP000184442">
    <property type="component" value="Unassembled WGS sequence"/>
</dbReference>
<dbReference type="STRING" id="1122184.SAMN02745176_03509"/>
<dbReference type="EMBL" id="FQZS01000049">
    <property type="protein sequence ID" value="SHJ41758.1"/>
    <property type="molecule type" value="Genomic_DNA"/>
</dbReference>
<evidence type="ECO:0000313" key="2">
    <source>
        <dbReference type="Proteomes" id="UP000184442"/>
    </source>
</evidence>
<reference evidence="1 2" key="1">
    <citation type="submission" date="2016-11" db="EMBL/GenBank/DDBJ databases">
        <authorList>
            <person name="Jaros S."/>
            <person name="Januszkiewicz K."/>
            <person name="Wedrychowicz H."/>
        </authorList>
    </citation>
    <scope>NUCLEOTIDE SEQUENCE [LARGE SCALE GENOMIC DNA]</scope>
    <source>
        <strain evidence="1 2">DSM 19022</strain>
    </source>
</reference>
<protein>
    <submittedName>
        <fullName evidence="1">Uncharacterized protein</fullName>
    </submittedName>
</protein>
<proteinExistence type="predicted"/>
<organism evidence="1 2">
    <name type="scientific">Lutispora thermophila DSM 19022</name>
    <dbReference type="NCBI Taxonomy" id="1122184"/>
    <lineage>
        <taxon>Bacteria</taxon>
        <taxon>Bacillati</taxon>
        <taxon>Bacillota</taxon>
        <taxon>Clostridia</taxon>
        <taxon>Lutisporales</taxon>
        <taxon>Lutisporaceae</taxon>
        <taxon>Lutispora</taxon>
    </lineage>
</organism>
<keyword evidence="2" id="KW-1185">Reference proteome</keyword>
<sequence length="70" mass="8415">MHNSMKRLVKAKMTAEEIYLIHETFMRDIIRTEGRLHIDQSDKERIAMQKELMNRLLREAFIQKGKEAEL</sequence>
<name>A0A1M6J4Y0_9FIRM</name>